<comment type="subcellular location">
    <subcellularLocation>
        <location evidence="3">Cytoplasm</location>
    </subcellularLocation>
</comment>
<gene>
    <name evidence="19" type="ORF">A4R43_35040</name>
</gene>
<feature type="transmembrane region" description="Helical" evidence="17">
    <location>
        <begin position="28"/>
        <end position="49"/>
    </location>
</feature>
<dbReference type="InterPro" id="IPR003594">
    <property type="entry name" value="HATPase_dom"/>
</dbReference>
<dbReference type="GO" id="GO:0051539">
    <property type="term" value="F:4 iron, 4 sulfur cluster binding"/>
    <property type="evidence" value="ECO:0007669"/>
    <property type="project" value="UniProtKB-KW"/>
</dbReference>
<dbReference type="GO" id="GO:0046872">
    <property type="term" value="F:metal ion binding"/>
    <property type="evidence" value="ECO:0007669"/>
    <property type="project" value="UniProtKB-KW"/>
</dbReference>
<keyword evidence="17" id="KW-0472">Membrane</keyword>
<feature type="coiled-coil region" evidence="16">
    <location>
        <begin position="173"/>
        <end position="203"/>
    </location>
</feature>
<sequence length="424" mass="45027">MMKRGKREVSVLAGVLPSNLDRRGERRAGCVLAAVSLAGLAISAVWHVLTAPGTVNASSTMVLVGVAALWMPLVYWVFPRRSSDPALVVLYYLGFLALATALSPRGDGFAVFASVGYPLAFGLLTPRMSFFGVAATAILPMIARGGTDGPTWVTLVSVAAPLLYAGWVVGSESEKRRRSNAQLEEANAKLEAALEENAGLHAQLLSQARETGVLDERQRMAGEIHDTIAQGLAGIITQLQAAERSDGDPERRQRHLANVHALARENLTEARRSVRALRPERLADSRLPDAMAELGRTWTDTSGTPVKVEVTGDPRPLLPDLEVTLYRVAQEALTNAGKHAKATRVALTLSYVDDLVMLDVRDDGVGFTPAANGTPSDSGGFGLSGMRQRVQRVAGTLAIESAPGEGTTINAQLPAITTANGEPS</sequence>
<keyword evidence="6" id="KW-0004">4Fe-4S</keyword>
<keyword evidence="11" id="KW-0408">Iron</keyword>
<keyword evidence="7" id="KW-0963">Cytoplasm</keyword>
<keyword evidence="10 19" id="KW-0418">Kinase</keyword>
<evidence type="ECO:0000256" key="13">
    <source>
        <dbReference type="ARBA" id="ARBA00023014"/>
    </source>
</evidence>
<reference evidence="19 20" key="1">
    <citation type="submission" date="2016-04" db="EMBL/GenBank/DDBJ databases">
        <title>Complete genome sequence and analysis of deep-sea sediment isolate, Amycolatopsis sp. WP1.</title>
        <authorList>
            <person name="Wang H."/>
            <person name="Chen S."/>
            <person name="Wu Q."/>
        </authorList>
    </citation>
    <scope>NUCLEOTIDE SEQUENCE [LARGE SCALE GENOMIC DNA]</scope>
    <source>
        <strain evidence="19 20">WP1</strain>
    </source>
</reference>
<proteinExistence type="predicted"/>
<evidence type="ECO:0000256" key="7">
    <source>
        <dbReference type="ARBA" id="ARBA00022490"/>
    </source>
</evidence>
<dbReference type="Proteomes" id="UP000250434">
    <property type="component" value="Chromosome"/>
</dbReference>
<dbReference type="InterPro" id="IPR005467">
    <property type="entry name" value="His_kinase_dom"/>
</dbReference>
<dbReference type="InterPro" id="IPR017205">
    <property type="entry name" value="Sig_transdc_His_kinase_ChrS"/>
</dbReference>
<dbReference type="OrthoDB" id="144293at2"/>
<accession>A0A344LG45</accession>
<keyword evidence="13" id="KW-0411">Iron-sulfur</keyword>
<evidence type="ECO:0000256" key="1">
    <source>
        <dbReference type="ARBA" id="ARBA00000085"/>
    </source>
</evidence>
<dbReference type="Pfam" id="PF07730">
    <property type="entry name" value="HisKA_3"/>
    <property type="match status" value="1"/>
</dbReference>
<keyword evidence="17" id="KW-1133">Transmembrane helix</keyword>
<dbReference type="InterPro" id="IPR004358">
    <property type="entry name" value="Sig_transdc_His_kin-like_C"/>
</dbReference>
<evidence type="ECO:0000256" key="14">
    <source>
        <dbReference type="ARBA" id="ARBA00024827"/>
    </source>
</evidence>
<keyword evidence="8" id="KW-0808">Transferase</keyword>
<dbReference type="InterPro" id="IPR011712">
    <property type="entry name" value="Sig_transdc_His_kin_sub3_dim/P"/>
</dbReference>
<comment type="function">
    <text evidence="14">Member of the two-component regulatory system NreB/NreC involved in the control of dissimilatory nitrate/nitrite reduction in response to oxygen. NreB functions as a direct oxygen sensor histidine kinase which is autophosphorylated, in the absence of oxygen, probably at the conserved histidine residue, and transfers its phosphate group probably to a conserved aspartate residue of NreC. NreB/NreC activates the expression of the nitrate (narGHJI) and nitrite (nir) reductase operons, as well as the putative nitrate transporter gene narT.</text>
</comment>
<keyword evidence="16" id="KW-0175">Coiled coil</keyword>
<evidence type="ECO:0000256" key="3">
    <source>
        <dbReference type="ARBA" id="ARBA00004496"/>
    </source>
</evidence>
<evidence type="ECO:0000256" key="8">
    <source>
        <dbReference type="ARBA" id="ARBA00022679"/>
    </source>
</evidence>
<name>A0A344LG45_9PSEU</name>
<dbReference type="PIRSF" id="PIRSF037434">
    <property type="entry name" value="STHK_ChrS"/>
    <property type="match status" value="1"/>
</dbReference>
<protein>
    <recommendedName>
        <fullName evidence="5">Oxygen sensor histidine kinase NreB</fullName>
        <ecNumber evidence="4">2.7.13.3</ecNumber>
    </recommendedName>
    <alternativeName>
        <fullName evidence="15">Nitrogen regulation protein B</fullName>
    </alternativeName>
</protein>
<keyword evidence="17" id="KW-0812">Transmembrane</keyword>
<evidence type="ECO:0000259" key="18">
    <source>
        <dbReference type="PROSITE" id="PS50109"/>
    </source>
</evidence>
<dbReference type="GO" id="GO:0046983">
    <property type="term" value="F:protein dimerization activity"/>
    <property type="evidence" value="ECO:0007669"/>
    <property type="project" value="InterPro"/>
</dbReference>
<evidence type="ECO:0000256" key="15">
    <source>
        <dbReference type="ARBA" id="ARBA00030800"/>
    </source>
</evidence>
<dbReference type="CDD" id="cd16917">
    <property type="entry name" value="HATPase_UhpB-NarQ-NarX-like"/>
    <property type="match status" value="1"/>
</dbReference>
<dbReference type="SMART" id="SM00387">
    <property type="entry name" value="HATPase_c"/>
    <property type="match status" value="1"/>
</dbReference>
<evidence type="ECO:0000256" key="2">
    <source>
        <dbReference type="ARBA" id="ARBA00001966"/>
    </source>
</evidence>
<keyword evidence="20" id="KW-1185">Reference proteome</keyword>
<evidence type="ECO:0000256" key="12">
    <source>
        <dbReference type="ARBA" id="ARBA00023012"/>
    </source>
</evidence>
<dbReference type="PANTHER" id="PTHR24421:SF62">
    <property type="entry name" value="SENSORY TRANSDUCTION HISTIDINE KINASE"/>
    <property type="match status" value="1"/>
</dbReference>
<dbReference type="PANTHER" id="PTHR24421">
    <property type="entry name" value="NITRATE/NITRITE SENSOR PROTEIN NARX-RELATED"/>
    <property type="match status" value="1"/>
</dbReference>
<keyword evidence="12" id="KW-0902">Two-component regulatory system</keyword>
<dbReference type="Gene3D" id="3.30.565.10">
    <property type="entry name" value="Histidine kinase-like ATPase, C-terminal domain"/>
    <property type="match status" value="1"/>
</dbReference>
<dbReference type="Pfam" id="PF02518">
    <property type="entry name" value="HATPase_c"/>
    <property type="match status" value="1"/>
</dbReference>
<comment type="cofactor">
    <cofactor evidence="2">
        <name>[4Fe-4S] cluster</name>
        <dbReference type="ChEBI" id="CHEBI:49883"/>
    </cofactor>
</comment>
<evidence type="ECO:0000256" key="5">
    <source>
        <dbReference type="ARBA" id="ARBA00017322"/>
    </source>
</evidence>
<feature type="transmembrane region" description="Helical" evidence="17">
    <location>
        <begin position="151"/>
        <end position="170"/>
    </location>
</feature>
<dbReference type="GO" id="GO:0016020">
    <property type="term" value="C:membrane"/>
    <property type="evidence" value="ECO:0007669"/>
    <property type="project" value="InterPro"/>
</dbReference>
<evidence type="ECO:0000313" key="20">
    <source>
        <dbReference type="Proteomes" id="UP000250434"/>
    </source>
</evidence>
<evidence type="ECO:0000256" key="6">
    <source>
        <dbReference type="ARBA" id="ARBA00022485"/>
    </source>
</evidence>
<evidence type="ECO:0000256" key="4">
    <source>
        <dbReference type="ARBA" id="ARBA00012438"/>
    </source>
</evidence>
<evidence type="ECO:0000256" key="11">
    <source>
        <dbReference type="ARBA" id="ARBA00023004"/>
    </source>
</evidence>
<evidence type="ECO:0000313" key="19">
    <source>
        <dbReference type="EMBL" id="AXB47019.1"/>
    </source>
</evidence>
<organism evidence="19 20">
    <name type="scientific">Amycolatopsis albispora</name>
    <dbReference type="NCBI Taxonomy" id="1804986"/>
    <lineage>
        <taxon>Bacteria</taxon>
        <taxon>Bacillati</taxon>
        <taxon>Actinomycetota</taxon>
        <taxon>Actinomycetes</taxon>
        <taxon>Pseudonocardiales</taxon>
        <taxon>Pseudonocardiaceae</taxon>
        <taxon>Amycolatopsis</taxon>
    </lineage>
</organism>
<dbReference type="InterPro" id="IPR036890">
    <property type="entry name" value="HATPase_C_sf"/>
</dbReference>
<feature type="transmembrane region" description="Helical" evidence="17">
    <location>
        <begin position="115"/>
        <end position="139"/>
    </location>
</feature>
<dbReference type="AlphaFoldDB" id="A0A344LG45"/>
<feature type="domain" description="Histidine kinase" evidence="18">
    <location>
        <begin position="223"/>
        <end position="417"/>
    </location>
</feature>
<dbReference type="SUPFAM" id="SSF55874">
    <property type="entry name" value="ATPase domain of HSP90 chaperone/DNA topoisomerase II/histidine kinase"/>
    <property type="match status" value="1"/>
</dbReference>
<feature type="transmembrane region" description="Helical" evidence="17">
    <location>
        <begin position="85"/>
        <end position="103"/>
    </location>
</feature>
<evidence type="ECO:0000256" key="10">
    <source>
        <dbReference type="ARBA" id="ARBA00022777"/>
    </source>
</evidence>
<evidence type="ECO:0000256" key="16">
    <source>
        <dbReference type="SAM" id="Coils"/>
    </source>
</evidence>
<dbReference type="GO" id="GO:0000155">
    <property type="term" value="F:phosphorelay sensor kinase activity"/>
    <property type="evidence" value="ECO:0007669"/>
    <property type="project" value="InterPro"/>
</dbReference>
<dbReference type="EMBL" id="CP015163">
    <property type="protein sequence ID" value="AXB47019.1"/>
    <property type="molecule type" value="Genomic_DNA"/>
</dbReference>
<dbReference type="PROSITE" id="PS50109">
    <property type="entry name" value="HIS_KIN"/>
    <property type="match status" value="1"/>
</dbReference>
<dbReference type="GO" id="GO:0005737">
    <property type="term" value="C:cytoplasm"/>
    <property type="evidence" value="ECO:0007669"/>
    <property type="project" value="UniProtKB-SubCell"/>
</dbReference>
<dbReference type="EC" id="2.7.13.3" evidence="4"/>
<dbReference type="InterPro" id="IPR050482">
    <property type="entry name" value="Sensor_HK_TwoCompSys"/>
</dbReference>
<dbReference type="Gene3D" id="1.20.5.1930">
    <property type="match status" value="1"/>
</dbReference>
<feature type="transmembrane region" description="Helical" evidence="17">
    <location>
        <begin position="61"/>
        <end position="78"/>
    </location>
</feature>
<comment type="catalytic activity">
    <reaction evidence="1">
        <text>ATP + protein L-histidine = ADP + protein N-phospho-L-histidine.</text>
        <dbReference type="EC" id="2.7.13.3"/>
    </reaction>
</comment>
<dbReference type="KEGG" id="aab:A4R43_35040"/>
<evidence type="ECO:0000256" key="17">
    <source>
        <dbReference type="SAM" id="Phobius"/>
    </source>
</evidence>
<keyword evidence="9" id="KW-0479">Metal-binding</keyword>
<evidence type="ECO:0000256" key="9">
    <source>
        <dbReference type="ARBA" id="ARBA00022723"/>
    </source>
</evidence>
<dbReference type="PRINTS" id="PR00344">
    <property type="entry name" value="BCTRLSENSOR"/>
</dbReference>